<protein>
    <recommendedName>
        <fullName evidence="3">Mobile element protein</fullName>
    </recommendedName>
</protein>
<dbReference type="RefSeq" id="WP_276267111.1">
    <property type="nucleotide sequence ID" value="NZ_JARJLM010000455.1"/>
</dbReference>
<evidence type="ECO:0000313" key="2">
    <source>
        <dbReference type="Proteomes" id="UP001216674"/>
    </source>
</evidence>
<evidence type="ECO:0008006" key="3">
    <source>
        <dbReference type="Google" id="ProtNLM"/>
    </source>
</evidence>
<proteinExistence type="predicted"/>
<keyword evidence="2" id="KW-1185">Reference proteome</keyword>
<comment type="caution">
    <text evidence="1">The sequence shown here is derived from an EMBL/GenBank/DDBJ whole genome shotgun (WGS) entry which is preliminary data.</text>
</comment>
<name>A0ABT6AWI1_9BURK</name>
<evidence type="ECO:0000313" key="1">
    <source>
        <dbReference type="EMBL" id="MDF3836713.1"/>
    </source>
</evidence>
<dbReference type="Proteomes" id="UP001216674">
    <property type="component" value="Unassembled WGS sequence"/>
</dbReference>
<accession>A0ABT6AWI1</accession>
<dbReference type="EMBL" id="JARJLM010000455">
    <property type="protein sequence ID" value="MDF3836713.1"/>
    <property type="molecule type" value="Genomic_DNA"/>
</dbReference>
<gene>
    <name evidence="1" type="ORF">P3W85_27705</name>
</gene>
<organism evidence="1 2">
    <name type="scientific">Cupriavidus basilensis</name>
    <dbReference type="NCBI Taxonomy" id="68895"/>
    <lineage>
        <taxon>Bacteria</taxon>
        <taxon>Pseudomonadati</taxon>
        <taxon>Pseudomonadota</taxon>
        <taxon>Betaproteobacteria</taxon>
        <taxon>Burkholderiales</taxon>
        <taxon>Burkholderiaceae</taxon>
        <taxon>Cupriavidus</taxon>
    </lineage>
</organism>
<sequence length="97" mass="10967">MPSNRLAAISKYQCFVAYEDVGREGFGGYGLAEECRVSWLRAFSDLFFTGERSAKVQKITIAENALGSELADRRRGRACLRDIRKNDVTEEWKINSA</sequence>
<reference evidence="1 2" key="1">
    <citation type="submission" date="2023-03" db="EMBL/GenBank/DDBJ databases">
        <title>Draft assemblies of triclosan tolerant bacteria isolated from returned activated sludge.</title>
        <authorList>
            <person name="Van Hamelsveld S."/>
        </authorList>
    </citation>
    <scope>NUCLEOTIDE SEQUENCE [LARGE SCALE GENOMIC DNA]</scope>
    <source>
        <strain evidence="1 2">GW210010_S58</strain>
    </source>
</reference>